<dbReference type="GO" id="GO:0016887">
    <property type="term" value="F:ATP hydrolysis activity"/>
    <property type="evidence" value="ECO:0007669"/>
    <property type="project" value="InterPro"/>
</dbReference>
<gene>
    <name evidence="6" type="ORF">A2751_04180</name>
</gene>
<organism evidence="6 7">
    <name type="scientific">Candidatus Doudnabacteria bacterium RIFCSPHIGHO2_01_FULL_46_14</name>
    <dbReference type="NCBI Taxonomy" id="1817824"/>
    <lineage>
        <taxon>Bacteria</taxon>
        <taxon>Candidatus Doudnaibacteriota</taxon>
    </lineage>
</organism>
<dbReference type="STRING" id="1817824.A2751_04180"/>
<dbReference type="Pfam" id="PF00005">
    <property type="entry name" value="ABC_tran"/>
    <property type="match status" value="1"/>
</dbReference>
<dbReference type="InterPro" id="IPR003593">
    <property type="entry name" value="AAA+_ATPase"/>
</dbReference>
<keyword evidence="2" id="KW-0813">Transport</keyword>
<feature type="domain" description="ABC transporter" evidence="5">
    <location>
        <begin position="5"/>
        <end position="238"/>
    </location>
</feature>
<dbReference type="PROSITE" id="PS00211">
    <property type="entry name" value="ABC_TRANSPORTER_1"/>
    <property type="match status" value="1"/>
</dbReference>
<evidence type="ECO:0000256" key="1">
    <source>
        <dbReference type="ARBA" id="ARBA00005417"/>
    </source>
</evidence>
<accession>A0A1F5NLQ5</accession>
<dbReference type="SUPFAM" id="SSF52540">
    <property type="entry name" value="P-loop containing nucleoside triphosphate hydrolases"/>
    <property type="match status" value="1"/>
</dbReference>
<evidence type="ECO:0000259" key="5">
    <source>
        <dbReference type="PROSITE" id="PS50893"/>
    </source>
</evidence>
<reference evidence="6 7" key="1">
    <citation type="journal article" date="2016" name="Nat. Commun.">
        <title>Thousands of microbial genomes shed light on interconnected biogeochemical processes in an aquifer system.</title>
        <authorList>
            <person name="Anantharaman K."/>
            <person name="Brown C.T."/>
            <person name="Hug L.A."/>
            <person name="Sharon I."/>
            <person name="Castelle C.J."/>
            <person name="Probst A.J."/>
            <person name="Thomas B.C."/>
            <person name="Singh A."/>
            <person name="Wilkins M.J."/>
            <person name="Karaoz U."/>
            <person name="Brodie E.L."/>
            <person name="Williams K.H."/>
            <person name="Hubbard S.S."/>
            <person name="Banfield J.F."/>
        </authorList>
    </citation>
    <scope>NUCLEOTIDE SEQUENCE [LARGE SCALE GENOMIC DNA]</scope>
</reference>
<dbReference type="SMART" id="SM00382">
    <property type="entry name" value="AAA"/>
    <property type="match status" value="1"/>
</dbReference>
<evidence type="ECO:0000256" key="4">
    <source>
        <dbReference type="ARBA" id="ARBA00022840"/>
    </source>
</evidence>
<dbReference type="PANTHER" id="PTHR42711:SF5">
    <property type="entry name" value="ABC TRANSPORTER ATP-BINDING PROTEIN NATA"/>
    <property type="match status" value="1"/>
</dbReference>
<dbReference type="Proteomes" id="UP000176864">
    <property type="component" value="Unassembled WGS sequence"/>
</dbReference>
<dbReference type="PANTHER" id="PTHR42711">
    <property type="entry name" value="ABC TRANSPORTER ATP-BINDING PROTEIN"/>
    <property type="match status" value="1"/>
</dbReference>
<name>A0A1F5NLQ5_9BACT</name>
<dbReference type="GO" id="GO:0005524">
    <property type="term" value="F:ATP binding"/>
    <property type="evidence" value="ECO:0007669"/>
    <property type="project" value="UniProtKB-KW"/>
</dbReference>
<comment type="similarity">
    <text evidence="1">Belongs to the ABC transporter superfamily.</text>
</comment>
<keyword evidence="3" id="KW-0547">Nucleotide-binding</keyword>
<dbReference type="AlphaFoldDB" id="A0A1F5NLQ5"/>
<comment type="caution">
    <text evidence="6">The sequence shown here is derived from an EMBL/GenBank/DDBJ whole genome shotgun (WGS) entry which is preliminary data.</text>
</comment>
<proteinExistence type="inferred from homology"/>
<keyword evidence="4" id="KW-0067">ATP-binding</keyword>
<dbReference type="InterPro" id="IPR050763">
    <property type="entry name" value="ABC_transporter_ATP-binding"/>
</dbReference>
<evidence type="ECO:0000313" key="7">
    <source>
        <dbReference type="Proteomes" id="UP000176864"/>
    </source>
</evidence>
<dbReference type="PROSITE" id="PS50893">
    <property type="entry name" value="ABC_TRANSPORTER_2"/>
    <property type="match status" value="1"/>
</dbReference>
<evidence type="ECO:0000313" key="6">
    <source>
        <dbReference type="EMBL" id="OGE78320.1"/>
    </source>
</evidence>
<dbReference type="Gene3D" id="3.40.50.300">
    <property type="entry name" value="P-loop containing nucleotide triphosphate hydrolases"/>
    <property type="match status" value="1"/>
</dbReference>
<evidence type="ECO:0000256" key="3">
    <source>
        <dbReference type="ARBA" id="ARBA00022741"/>
    </source>
</evidence>
<sequence length="248" mass="27731">MENIIEVKNLRKTYKSRGRTTEAVRGISFSVKKGEIFGILGVNGAGKSTTLNIMIGLLSPTAGSIKIMGENFFHHESELKDKMNIATAYADLANNLTVYRNLKIYALMYNTPNHKKKIADLLDLFGISHLAHKWFGDLSAGEKTRVNLCKSLINDPEILLLDEPTASLDPSIAAHVRSTILDLQKSRKMTVVFTSHNMPEVEQMCNRVALLHKGSIYRIDSPKNLVAHHDAPDLEEVFIRLAKGEFEE</sequence>
<dbReference type="CDD" id="cd03230">
    <property type="entry name" value="ABC_DR_subfamily_A"/>
    <property type="match status" value="1"/>
</dbReference>
<dbReference type="InterPro" id="IPR027417">
    <property type="entry name" value="P-loop_NTPase"/>
</dbReference>
<evidence type="ECO:0000256" key="2">
    <source>
        <dbReference type="ARBA" id="ARBA00022448"/>
    </source>
</evidence>
<protein>
    <recommendedName>
        <fullName evidence="5">ABC transporter domain-containing protein</fullName>
    </recommendedName>
</protein>
<dbReference type="InterPro" id="IPR017871">
    <property type="entry name" value="ABC_transporter-like_CS"/>
</dbReference>
<dbReference type="EMBL" id="MFEK01000014">
    <property type="protein sequence ID" value="OGE78320.1"/>
    <property type="molecule type" value="Genomic_DNA"/>
</dbReference>
<dbReference type="InterPro" id="IPR003439">
    <property type="entry name" value="ABC_transporter-like_ATP-bd"/>
</dbReference>